<dbReference type="Proteomes" id="UP000095281">
    <property type="component" value="Unplaced"/>
</dbReference>
<feature type="region of interest" description="Disordered" evidence="1">
    <location>
        <begin position="80"/>
        <end position="99"/>
    </location>
</feature>
<evidence type="ECO:0000256" key="1">
    <source>
        <dbReference type="SAM" id="MobiDB-lite"/>
    </source>
</evidence>
<organism evidence="2 3">
    <name type="scientific">Meloidogyne hapla</name>
    <name type="common">Root-knot nematode worm</name>
    <dbReference type="NCBI Taxonomy" id="6305"/>
    <lineage>
        <taxon>Eukaryota</taxon>
        <taxon>Metazoa</taxon>
        <taxon>Ecdysozoa</taxon>
        <taxon>Nematoda</taxon>
        <taxon>Chromadorea</taxon>
        <taxon>Rhabditida</taxon>
        <taxon>Tylenchina</taxon>
        <taxon>Tylenchomorpha</taxon>
        <taxon>Tylenchoidea</taxon>
        <taxon>Meloidogynidae</taxon>
        <taxon>Meloidogyninae</taxon>
        <taxon>Meloidogyne</taxon>
    </lineage>
</organism>
<evidence type="ECO:0000313" key="3">
    <source>
        <dbReference type="WBParaSite" id="MhA1_Contig217.frz3.gene15"/>
    </source>
</evidence>
<name>A0A1I8BEQ4_MELHA</name>
<protein>
    <submittedName>
        <fullName evidence="3">Uncharacterized protein</fullName>
    </submittedName>
</protein>
<feature type="compositionally biased region" description="Polar residues" evidence="1">
    <location>
        <begin position="80"/>
        <end position="89"/>
    </location>
</feature>
<accession>A0A1I8BEQ4</accession>
<dbReference type="WBParaSite" id="MhA1_Contig217.frz3.gene15">
    <property type="protein sequence ID" value="MhA1_Contig217.frz3.gene15"/>
    <property type="gene ID" value="MhA1_Contig217.frz3.gene15"/>
</dbReference>
<keyword evidence="2" id="KW-1185">Reference proteome</keyword>
<sequence length="150" mass="17210">MNSVGGSGDDRPPRNPGKVVFDWDLNNPFEEQKDPEEGENFEGDIVDYQQNKTIENEETSISQVKRTSKYENLNQFSGLFIQDSKTPQKGHSPKRKAKVEIGGKYIPLGRKEVKRTTKFDRNASLPTERYRQQEITRSVSLGTRSNIYKI</sequence>
<proteinExistence type="predicted"/>
<reference evidence="3" key="1">
    <citation type="submission" date="2016-11" db="UniProtKB">
        <authorList>
            <consortium name="WormBaseParasite"/>
        </authorList>
    </citation>
    <scope>IDENTIFICATION</scope>
</reference>
<feature type="region of interest" description="Disordered" evidence="1">
    <location>
        <begin position="1"/>
        <end position="41"/>
    </location>
</feature>
<dbReference type="AlphaFoldDB" id="A0A1I8BEQ4"/>
<evidence type="ECO:0000313" key="2">
    <source>
        <dbReference type="Proteomes" id="UP000095281"/>
    </source>
</evidence>